<gene>
    <name evidence="2" type="ORF">SAMN05216225_101564</name>
</gene>
<name>A0A1M5H1Y2_9BACI</name>
<dbReference type="InterPro" id="IPR036928">
    <property type="entry name" value="AS_sf"/>
</dbReference>
<proteinExistence type="predicted"/>
<dbReference type="Proteomes" id="UP000183988">
    <property type="component" value="Unassembled WGS sequence"/>
</dbReference>
<dbReference type="Gene3D" id="3.90.1300.10">
    <property type="entry name" value="Amidase signature (AS) domain"/>
    <property type="match status" value="1"/>
</dbReference>
<dbReference type="NCBIfam" id="NF005300">
    <property type="entry name" value="PRK06828.1"/>
    <property type="match status" value="1"/>
</dbReference>
<dbReference type="EMBL" id="FQVW01000015">
    <property type="protein sequence ID" value="SHG09925.1"/>
    <property type="molecule type" value="Genomic_DNA"/>
</dbReference>
<evidence type="ECO:0000313" key="3">
    <source>
        <dbReference type="Proteomes" id="UP000183988"/>
    </source>
</evidence>
<feature type="domain" description="Amidase" evidence="1">
    <location>
        <begin position="29"/>
        <end position="415"/>
    </location>
</feature>
<evidence type="ECO:0000259" key="1">
    <source>
        <dbReference type="Pfam" id="PF01425"/>
    </source>
</evidence>
<dbReference type="STRING" id="930117.SAMN05216225_101564"/>
<organism evidence="2 3">
    <name type="scientific">Ornithinibacillus halophilus</name>
    <dbReference type="NCBI Taxonomy" id="930117"/>
    <lineage>
        <taxon>Bacteria</taxon>
        <taxon>Bacillati</taxon>
        <taxon>Bacillota</taxon>
        <taxon>Bacilli</taxon>
        <taxon>Bacillales</taxon>
        <taxon>Bacillaceae</taxon>
        <taxon>Ornithinibacillus</taxon>
    </lineage>
</organism>
<sequence>MKNSFMINETTINDIQQAMENGNLTAKKLTALYLEQIAKYNQQGPKINAVLEINPDALFIAESLDLERQQKGPRGPLHGIPLLLKDNIDTGDKTHTTAGSLALKDHYAKEDAFLTKKLRDAGAIILGKSNLTEFANFMAVGMPNGYSSHGGQVLNPYGPGKFDVGGSSSGPGAAIAANFALGAIGTETSGSILSPASSNSLVGIKPTVGLISRTGVIPIASSQDTAGPLARTVTDAALILDAMTGVDESDPATKTNPNSITDYTNYLNKDGLKGKRLGISRDYIGNLPDEELELVNKALIVMEELGATIVDPIALPTDLPVPTVLFHEFKNGLNAYLSTVDHRLKLNTLLDIINFNQSHAKDALKYGQKLLIDSEKKSGTLTEAEYINDRLKDLRLSQDEGIDMALNKDNLDALIFANNHGASIAAKAGYPSITVPAGYTSDGKPVGITFTGSAFTEGQLIELAYSYEQTTKHRKAPVLD</sequence>
<dbReference type="Pfam" id="PF01425">
    <property type="entry name" value="Amidase"/>
    <property type="match status" value="1"/>
</dbReference>
<dbReference type="PANTHER" id="PTHR42678">
    <property type="entry name" value="AMIDASE"/>
    <property type="match status" value="1"/>
</dbReference>
<dbReference type="SUPFAM" id="SSF75304">
    <property type="entry name" value="Amidase signature (AS) enzymes"/>
    <property type="match status" value="1"/>
</dbReference>
<dbReference type="RefSeq" id="WP_072889920.1">
    <property type="nucleotide sequence ID" value="NZ_FQVW01000015.1"/>
</dbReference>
<dbReference type="OrthoDB" id="9811471at2"/>
<reference evidence="2 3" key="1">
    <citation type="submission" date="2016-11" db="EMBL/GenBank/DDBJ databases">
        <authorList>
            <person name="Jaros S."/>
            <person name="Januszkiewicz K."/>
            <person name="Wedrychowicz H."/>
        </authorList>
    </citation>
    <scope>NUCLEOTIDE SEQUENCE [LARGE SCALE GENOMIC DNA]</scope>
    <source>
        <strain evidence="2 3">IBRC-M 10683</strain>
    </source>
</reference>
<dbReference type="InterPro" id="IPR023631">
    <property type="entry name" value="Amidase_dom"/>
</dbReference>
<evidence type="ECO:0000313" key="2">
    <source>
        <dbReference type="EMBL" id="SHG09925.1"/>
    </source>
</evidence>
<accession>A0A1M5H1Y2</accession>
<protein>
    <submittedName>
        <fullName evidence="2">Amidase</fullName>
    </submittedName>
</protein>
<dbReference type="PANTHER" id="PTHR42678:SF34">
    <property type="entry name" value="OS04G0183300 PROTEIN"/>
    <property type="match status" value="1"/>
</dbReference>
<dbReference type="AlphaFoldDB" id="A0A1M5H1Y2"/>
<keyword evidence="3" id="KW-1185">Reference proteome</keyword>